<dbReference type="InterPro" id="IPR027417">
    <property type="entry name" value="P-loop_NTPase"/>
</dbReference>
<dbReference type="EMBL" id="FMJD01000008">
    <property type="protein sequence ID" value="SCM76288.1"/>
    <property type="molecule type" value="Genomic_DNA"/>
</dbReference>
<evidence type="ECO:0000256" key="1">
    <source>
        <dbReference type="ARBA" id="ARBA00022448"/>
    </source>
</evidence>
<evidence type="ECO:0000259" key="6">
    <source>
        <dbReference type="PROSITE" id="PS50893"/>
    </source>
</evidence>
<dbReference type="Gene3D" id="3.40.50.300">
    <property type="entry name" value="P-loop containing nucleotide triphosphate hydrolases"/>
    <property type="match status" value="1"/>
</dbReference>
<reference evidence="7" key="1">
    <citation type="submission" date="2016-08" db="EMBL/GenBank/DDBJ databases">
        <authorList>
            <person name="Seilhamer J.J."/>
        </authorList>
    </citation>
    <scope>NUCLEOTIDE SEQUENCE</scope>
    <source>
        <strain evidence="7">86</strain>
    </source>
</reference>
<proteinExistence type="predicted"/>
<dbReference type="GO" id="GO:0005524">
    <property type="term" value="F:ATP binding"/>
    <property type="evidence" value="ECO:0007669"/>
    <property type="project" value="UniProtKB-KW"/>
</dbReference>
<keyword evidence="2" id="KW-0547">Nucleotide-binding</keyword>
<keyword evidence="4" id="KW-1278">Translocase</keyword>
<dbReference type="SUPFAM" id="SSF52540">
    <property type="entry name" value="P-loop containing nucleoside triphosphate hydrolases"/>
    <property type="match status" value="1"/>
</dbReference>
<dbReference type="PANTHER" id="PTHR42794:SF1">
    <property type="entry name" value="HEMIN IMPORT ATP-BINDING PROTEIN HMUV"/>
    <property type="match status" value="1"/>
</dbReference>
<organism evidence="7">
    <name type="scientific">uncultured Pleomorphomonas sp</name>
    <dbReference type="NCBI Taxonomy" id="442121"/>
    <lineage>
        <taxon>Bacteria</taxon>
        <taxon>Pseudomonadati</taxon>
        <taxon>Pseudomonadota</taxon>
        <taxon>Alphaproteobacteria</taxon>
        <taxon>Hyphomicrobiales</taxon>
        <taxon>Pleomorphomonadaceae</taxon>
        <taxon>Pleomorphomonas</taxon>
        <taxon>environmental samples</taxon>
    </lineage>
</organism>
<dbReference type="Pfam" id="PF00005">
    <property type="entry name" value="ABC_tran"/>
    <property type="match status" value="1"/>
</dbReference>
<dbReference type="PROSITE" id="PS50893">
    <property type="entry name" value="ABC_TRANSPORTER_2"/>
    <property type="match status" value="1"/>
</dbReference>
<gene>
    <name evidence="7" type="primary">hmuV</name>
    <name evidence="7" type="ORF">KL86PLE_40093</name>
</gene>
<evidence type="ECO:0000256" key="4">
    <source>
        <dbReference type="ARBA" id="ARBA00022967"/>
    </source>
</evidence>
<dbReference type="PANTHER" id="PTHR42794">
    <property type="entry name" value="HEMIN IMPORT ATP-BINDING PROTEIN HMUV"/>
    <property type="match status" value="1"/>
</dbReference>
<evidence type="ECO:0000313" key="7">
    <source>
        <dbReference type="EMBL" id="SCM76288.1"/>
    </source>
</evidence>
<dbReference type="AlphaFoldDB" id="A0A212LFM7"/>
<dbReference type="InterPro" id="IPR003439">
    <property type="entry name" value="ABC_transporter-like_ATP-bd"/>
</dbReference>
<sequence>MIRADHLSYAIGGRSLVSDIDLGCTAGSVTVVIGPNGAGKSTLLRLVAGELRPSGGAVRYGDTAIAGLSAAELATRRAVVPQAVHLAFSFTLAEVTRMGCGHRRNGEIAARDALARVDLDDLADRQFHTLSGGEQQRAHVARALVQLWQAGRPPTEQALLLDEPTASLDLRHQIRTLELARAFAAEGGTVLAVLHDLNLAAEFADHVVLMLGGCIVQQGPPAAVIADETVSGVYEVVGTINRLPARGVPYFLPQSRSDARNPTGSA</sequence>
<name>A0A212LFM7_9HYPH</name>
<evidence type="ECO:0000256" key="3">
    <source>
        <dbReference type="ARBA" id="ARBA00022840"/>
    </source>
</evidence>
<keyword evidence="7" id="KW-0378">Hydrolase</keyword>
<feature type="domain" description="ABC transporter" evidence="6">
    <location>
        <begin position="2"/>
        <end position="237"/>
    </location>
</feature>
<dbReference type="EC" id="3.6.3.-" evidence="7"/>
<dbReference type="CDD" id="cd03214">
    <property type="entry name" value="ABC_Iron-Siderophores_B12_Hemin"/>
    <property type="match status" value="1"/>
</dbReference>
<dbReference type="NCBIfam" id="NF010068">
    <property type="entry name" value="PRK13548.1"/>
    <property type="match status" value="1"/>
</dbReference>
<comment type="function">
    <text evidence="5">Part of the ABC transporter complex HmuTUV involved in hemin import. Responsible for energy coupling to the transport system.</text>
</comment>
<protein>
    <submittedName>
        <fullName evidence="7">Hemin import ATP-binding protein HmuV</fullName>
        <ecNumber evidence="7">3.6.3.-</ecNumber>
    </submittedName>
</protein>
<evidence type="ECO:0000256" key="2">
    <source>
        <dbReference type="ARBA" id="ARBA00022741"/>
    </source>
</evidence>
<accession>A0A212LFM7</accession>
<dbReference type="RefSeq" id="WP_288196503.1">
    <property type="nucleotide sequence ID" value="NZ_LT608334.1"/>
</dbReference>
<dbReference type="GO" id="GO:0016887">
    <property type="term" value="F:ATP hydrolysis activity"/>
    <property type="evidence" value="ECO:0007669"/>
    <property type="project" value="InterPro"/>
</dbReference>
<evidence type="ECO:0000256" key="5">
    <source>
        <dbReference type="ARBA" id="ARBA00037066"/>
    </source>
</evidence>
<keyword evidence="3 7" id="KW-0067">ATP-binding</keyword>
<keyword evidence="1" id="KW-0813">Transport</keyword>
<dbReference type="SMART" id="SM00382">
    <property type="entry name" value="AAA"/>
    <property type="match status" value="1"/>
</dbReference>
<dbReference type="InterPro" id="IPR003593">
    <property type="entry name" value="AAA+_ATPase"/>
</dbReference>